<keyword evidence="2" id="KW-1185">Reference proteome</keyword>
<organism evidence="1 2">
    <name type="scientific">Dreissena polymorpha</name>
    <name type="common">Zebra mussel</name>
    <name type="synonym">Mytilus polymorpha</name>
    <dbReference type="NCBI Taxonomy" id="45954"/>
    <lineage>
        <taxon>Eukaryota</taxon>
        <taxon>Metazoa</taxon>
        <taxon>Spiralia</taxon>
        <taxon>Lophotrochozoa</taxon>
        <taxon>Mollusca</taxon>
        <taxon>Bivalvia</taxon>
        <taxon>Autobranchia</taxon>
        <taxon>Heteroconchia</taxon>
        <taxon>Euheterodonta</taxon>
        <taxon>Imparidentia</taxon>
        <taxon>Neoheterodontei</taxon>
        <taxon>Myida</taxon>
        <taxon>Dreissenoidea</taxon>
        <taxon>Dreissenidae</taxon>
        <taxon>Dreissena</taxon>
    </lineage>
</organism>
<comment type="caution">
    <text evidence="1">The sequence shown here is derived from an EMBL/GenBank/DDBJ whole genome shotgun (WGS) entry which is preliminary data.</text>
</comment>
<evidence type="ECO:0000313" key="1">
    <source>
        <dbReference type="EMBL" id="KAH3724371.1"/>
    </source>
</evidence>
<dbReference type="EMBL" id="JAIWYP010000012">
    <property type="protein sequence ID" value="KAH3724371.1"/>
    <property type="molecule type" value="Genomic_DNA"/>
</dbReference>
<gene>
    <name evidence="1" type="ORF">DPMN_050187</name>
</gene>
<dbReference type="AlphaFoldDB" id="A0A9D4CHI2"/>
<reference evidence="1" key="2">
    <citation type="submission" date="2020-11" db="EMBL/GenBank/DDBJ databases">
        <authorList>
            <person name="McCartney M.A."/>
            <person name="Auch B."/>
            <person name="Kono T."/>
            <person name="Mallez S."/>
            <person name="Becker A."/>
            <person name="Gohl D.M."/>
            <person name="Silverstein K.A.T."/>
            <person name="Koren S."/>
            <person name="Bechman K.B."/>
            <person name="Herman A."/>
            <person name="Abrahante J.E."/>
            <person name="Garbe J."/>
        </authorList>
    </citation>
    <scope>NUCLEOTIDE SEQUENCE</scope>
    <source>
        <strain evidence="1">Duluth1</strain>
        <tissue evidence="1">Whole animal</tissue>
    </source>
</reference>
<name>A0A9D4CHI2_DREPO</name>
<dbReference type="Proteomes" id="UP000828390">
    <property type="component" value="Unassembled WGS sequence"/>
</dbReference>
<sequence length="152" mass="16994">MQEDIEKLGTFKKLEKHESDVSFQSCQQQLRLGMFVFPVDLGLKCWIHPLTPKSTITASTMMTMDMTARQRIVTEQPGGGLGPSPHMTSANLTQYLGQCLCWKCVDAVLFTVLIKRTLRIANISGMKHHPGPYIATNRYAIAQLTTPTKNIV</sequence>
<proteinExistence type="predicted"/>
<accession>A0A9D4CHI2</accession>
<evidence type="ECO:0000313" key="2">
    <source>
        <dbReference type="Proteomes" id="UP000828390"/>
    </source>
</evidence>
<protein>
    <submittedName>
        <fullName evidence="1">Uncharacterized protein</fullName>
    </submittedName>
</protein>
<reference evidence="1" key="1">
    <citation type="journal article" date="2019" name="bioRxiv">
        <title>The Genome of the Zebra Mussel, Dreissena polymorpha: A Resource for Invasive Species Research.</title>
        <authorList>
            <person name="McCartney M.A."/>
            <person name="Auch B."/>
            <person name="Kono T."/>
            <person name="Mallez S."/>
            <person name="Zhang Y."/>
            <person name="Obille A."/>
            <person name="Becker A."/>
            <person name="Abrahante J.E."/>
            <person name="Garbe J."/>
            <person name="Badalamenti J.P."/>
            <person name="Herman A."/>
            <person name="Mangelson H."/>
            <person name="Liachko I."/>
            <person name="Sullivan S."/>
            <person name="Sone E.D."/>
            <person name="Koren S."/>
            <person name="Silverstein K.A.T."/>
            <person name="Beckman K.B."/>
            <person name="Gohl D.M."/>
        </authorList>
    </citation>
    <scope>NUCLEOTIDE SEQUENCE</scope>
    <source>
        <strain evidence="1">Duluth1</strain>
        <tissue evidence="1">Whole animal</tissue>
    </source>
</reference>